<keyword evidence="4" id="KW-1003">Cell membrane</keyword>
<dbReference type="PANTHER" id="PTHR42922:SF1">
    <property type="entry name" value="PHOSPHATE TRANSPORT SYSTEM PERMEASE PROTEIN PSTA"/>
    <property type="match status" value="1"/>
</dbReference>
<protein>
    <submittedName>
        <fullName evidence="13">Unannotated protein</fullName>
    </submittedName>
</protein>
<feature type="transmembrane region" description="Helical" evidence="10">
    <location>
        <begin position="32"/>
        <end position="54"/>
    </location>
</feature>
<keyword evidence="6 10" id="KW-0812">Transmembrane</keyword>
<evidence type="ECO:0000256" key="2">
    <source>
        <dbReference type="ARBA" id="ARBA00007069"/>
    </source>
</evidence>
<dbReference type="Pfam" id="PF00528">
    <property type="entry name" value="BPD_transp_1"/>
    <property type="match status" value="1"/>
</dbReference>
<dbReference type="EMBL" id="CAEZUO010000006">
    <property type="protein sequence ID" value="CAB4596056.1"/>
    <property type="molecule type" value="Genomic_DNA"/>
</dbReference>
<feature type="transmembrane region" description="Helical" evidence="10">
    <location>
        <begin position="161"/>
        <end position="180"/>
    </location>
</feature>
<evidence type="ECO:0000256" key="1">
    <source>
        <dbReference type="ARBA" id="ARBA00004651"/>
    </source>
</evidence>
<dbReference type="PANTHER" id="PTHR42922">
    <property type="entry name" value="PHOSPHATE TRANSPORT SYSTEM PERMEASE PROTEIN PSTA"/>
    <property type="match status" value="1"/>
</dbReference>
<evidence type="ECO:0000313" key="14">
    <source>
        <dbReference type="EMBL" id="CAB4924889.1"/>
    </source>
</evidence>
<evidence type="ECO:0000256" key="9">
    <source>
        <dbReference type="SAM" id="MobiDB-lite"/>
    </source>
</evidence>
<keyword evidence="8 10" id="KW-0472">Membrane</keyword>
<feature type="domain" description="ABC transmembrane type-1" evidence="11">
    <location>
        <begin position="154"/>
        <end position="363"/>
    </location>
</feature>
<evidence type="ECO:0000256" key="5">
    <source>
        <dbReference type="ARBA" id="ARBA00022592"/>
    </source>
</evidence>
<feature type="transmembrane region" description="Helical" evidence="10">
    <location>
        <begin position="289"/>
        <end position="311"/>
    </location>
</feature>
<feature type="compositionally biased region" description="Low complexity" evidence="9">
    <location>
        <begin position="7"/>
        <end position="17"/>
    </location>
</feature>
<dbReference type="InterPro" id="IPR005672">
    <property type="entry name" value="Phosphate_PstA"/>
</dbReference>
<evidence type="ECO:0000256" key="8">
    <source>
        <dbReference type="ARBA" id="ARBA00023136"/>
    </source>
</evidence>
<dbReference type="InterPro" id="IPR051408">
    <property type="entry name" value="Phosphate_transprt_permease"/>
</dbReference>
<feature type="region of interest" description="Disordered" evidence="9">
    <location>
        <begin position="1"/>
        <end position="27"/>
    </location>
</feature>
<dbReference type="AlphaFoldDB" id="A0A6J6IIR9"/>
<feature type="transmembrane region" description="Helical" evidence="10">
    <location>
        <begin position="60"/>
        <end position="84"/>
    </location>
</feature>
<dbReference type="GO" id="GO:0005315">
    <property type="term" value="F:phosphate transmembrane transporter activity"/>
    <property type="evidence" value="ECO:0007669"/>
    <property type="project" value="InterPro"/>
</dbReference>
<dbReference type="InterPro" id="IPR035906">
    <property type="entry name" value="MetI-like_sf"/>
</dbReference>
<feature type="transmembrane region" description="Helical" evidence="10">
    <location>
        <begin position="346"/>
        <end position="366"/>
    </location>
</feature>
<name>A0A6J6IIR9_9ZZZZ</name>
<evidence type="ECO:0000256" key="6">
    <source>
        <dbReference type="ARBA" id="ARBA00022692"/>
    </source>
</evidence>
<evidence type="ECO:0000256" key="10">
    <source>
        <dbReference type="SAM" id="Phobius"/>
    </source>
</evidence>
<feature type="compositionally biased region" description="Basic residues" evidence="9">
    <location>
        <begin position="18"/>
        <end position="27"/>
    </location>
</feature>
<dbReference type="GO" id="GO:0005886">
    <property type="term" value="C:plasma membrane"/>
    <property type="evidence" value="ECO:0007669"/>
    <property type="project" value="UniProtKB-SubCell"/>
</dbReference>
<keyword evidence="3" id="KW-0813">Transport</keyword>
<dbReference type="SUPFAM" id="SSF161098">
    <property type="entry name" value="MetI-like"/>
    <property type="match status" value="1"/>
</dbReference>
<gene>
    <name evidence="12" type="ORF">UFOPK1827_00255</name>
    <name evidence="13" type="ORF">UFOPK2000_00309</name>
    <name evidence="14" type="ORF">UFOPK3708_00482</name>
</gene>
<reference evidence="13" key="1">
    <citation type="submission" date="2020-05" db="EMBL/GenBank/DDBJ databases">
        <authorList>
            <person name="Chiriac C."/>
            <person name="Salcher M."/>
            <person name="Ghai R."/>
            <person name="Kavagutti S V."/>
        </authorList>
    </citation>
    <scope>NUCLEOTIDE SEQUENCE</scope>
</reference>
<dbReference type="CDD" id="cd06261">
    <property type="entry name" value="TM_PBP2"/>
    <property type="match status" value="1"/>
</dbReference>
<dbReference type="PROSITE" id="PS50928">
    <property type="entry name" value="ABC_TM1"/>
    <property type="match status" value="1"/>
</dbReference>
<dbReference type="EMBL" id="CAEZVK010000018">
    <property type="protein sequence ID" value="CAB4624422.1"/>
    <property type="molecule type" value="Genomic_DNA"/>
</dbReference>
<keyword evidence="5" id="KW-0592">Phosphate transport</keyword>
<comment type="subcellular location">
    <subcellularLocation>
        <location evidence="1">Cell membrane</location>
        <topology evidence="1">Multi-pass membrane protein</topology>
    </subcellularLocation>
</comment>
<evidence type="ECO:0000256" key="7">
    <source>
        <dbReference type="ARBA" id="ARBA00022989"/>
    </source>
</evidence>
<organism evidence="13">
    <name type="scientific">freshwater metagenome</name>
    <dbReference type="NCBI Taxonomy" id="449393"/>
    <lineage>
        <taxon>unclassified sequences</taxon>
        <taxon>metagenomes</taxon>
        <taxon>ecological metagenomes</taxon>
    </lineage>
</organism>
<dbReference type="NCBIfam" id="TIGR00974">
    <property type="entry name" value="3a0107s02c"/>
    <property type="match status" value="1"/>
</dbReference>
<dbReference type="InterPro" id="IPR000515">
    <property type="entry name" value="MetI-like"/>
</dbReference>
<keyword evidence="7 10" id="KW-1133">Transmembrane helix</keyword>
<proteinExistence type="inferred from homology"/>
<evidence type="ECO:0000313" key="12">
    <source>
        <dbReference type="EMBL" id="CAB4596056.1"/>
    </source>
</evidence>
<evidence type="ECO:0000313" key="13">
    <source>
        <dbReference type="EMBL" id="CAB4624422.1"/>
    </source>
</evidence>
<accession>A0A6J6IIR9</accession>
<dbReference type="Gene3D" id="1.10.3720.10">
    <property type="entry name" value="MetI-like"/>
    <property type="match status" value="1"/>
</dbReference>
<evidence type="ECO:0000256" key="4">
    <source>
        <dbReference type="ARBA" id="ARBA00022475"/>
    </source>
</evidence>
<dbReference type="GO" id="GO:0035435">
    <property type="term" value="P:phosphate ion transmembrane transport"/>
    <property type="evidence" value="ECO:0007669"/>
    <property type="project" value="InterPro"/>
</dbReference>
<dbReference type="EMBL" id="CAFBNA010000017">
    <property type="protein sequence ID" value="CAB4924889.1"/>
    <property type="molecule type" value="Genomic_DNA"/>
</dbReference>
<evidence type="ECO:0000256" key="3">
    <source>
        <dbReference type="ARBA" id="ARBA00022448"/>
    </source>
</evidence>
<evidence type="ECO:0000259" key="11">
    <source>
        <dbReference type="PROSITE" id="PS50928"/>
    </source>
</evidence>
<feature type="transmembrane region" description="Helical" evidence="10">
    <location>
        <begin position="192"/>
        <end position="218"/>
    </location>
</feature>
<feature type="transmembrane region" description="Helical" evidence="10">
    <location>
        <begin position="224"/>
        <end position="244"/>
    </location>
</feature>
<feature type="transmembrane region" description="Helical" evidence="10">
    <location>
        <begin position="96"/>
        <end position="121"/>
    </location>
</feature>
<comment type="similarity">
    <text evidence="2">Belongs to the binding-protein-dependent transport system permease family. CysTW subfamily.</text>
</comment>
<sequence length="390" mass="42061">MTTIVEPTAKPGTTTAKPPRKRKRTARRPREFTTFDVWVLVGSIVSAACLNWLIFYRLTAGASAFGFFLGSYLTFLVIFAAVTTDRVGRLVAADRVMTVVVVSAATVVFIPLVLLIGYILVEGLKALRPGFFFNDQQGVTPVMPATSGGGFHAIIGTIEQVGLALLWSLPLALAAAVFLNESRSKWRRPVRIFVDAMSGLPSIVAGLFIFATLILPFAKSGNPLFGYNGFMASLALAITMLPTITRTVEVVLRLVPDGLREASLALGASRARTVWSVVFPTSRTGMTTAVVLGIARAVGETAPLLFTSFGYDLMNSNPFAGSQESLPLFVYRNIRKPDISAIQRGFAGALVLMLIVLGLFAIARFIGRDRSKRKARSIKPKTQTVKGAAQ</sequence>